<dbReference type="AlphaFoldDB" id="A0A1G8FYF0"/>
<dbReference type="SUPFAM" id="SSF53067">
    <property type="entry name" value="Actin-like ATPase domain"/>
    <property type="match status" value="1"/>
</dbReference>
<dbReference type="InterPro" id="IPR036388">
    <property type="entry name" value="WH-like_DNA-bd_sf"/>
</dbReference>
<keyword evidence="2" id="KW-0808">Transferase</keyword>
<keyword evidence="3" id="KW-1185">Reference proteome</keyword>
<dbReference type="Gene3D" id="1.10.10.10">
    <property type="entry name" value="Winged helix-like DNA-binding domain superfamily/Winged helix DNA-binding domain"/>
    <property type="match status" value="1"/>
</dbReference>
<evidence type="ECO:0000256" key="1">
    <source>
        <dbReference type="ARBA" id="ARBA00006479"/>
    </source>
</evidence>
<dbReference type="STRING" id="335973.SAMN04488693_103249"/>
<dbReference type="PANTHER" id="PTHR18964:SF149">
    <property type="entry name" value="BIFUNCTIONAL UDP-N-ACETYLGLUCOSAMINE 2-EPIMERASE_N-ACETYLMANNOSAMINE KINASE"/>
    <property type="match status" value="1"/>
</dbReference>
<dbReference type="GO" id="GO:0016301">
    <property type="term" value="F:kinase activity"/>
    <property type="evidence" value="ECO:0007669"/>
    <property type="project" value="UniProtKB-KW"/>
</dbReference>
<dbReference type="InterPro" id="IPR000600">
    <property type="entry name" value="ROK"/>
</dbReference>
<keyword evidence="2" id="KW-0418">Kinase</keyword>
<dbReference type="EMBL" id="FNDT01000003">
    <property type="protein sequence ID" value="SDH87125.1"/>
    <property type="molecule type" value="Genomic_DNA"/>
</dbReference>
<dbReference type="PANTHER" id="PTHR18964">
    <property type="entry name" value="ROK (REPRESSOR, ORF, KINASE) FAMILY"/>
    <property type="match status" value="1"/>
</dbReference>
<reference evidence="2 3" key="1">
    <citation type="submission" date="2016-10" db="EMBL/GenBank/DDBJ databases">
        <authorList>
            <person name="de Groot N.N."/>
        </authorList>
    </citation>
    <scope>NUCLEOTIDE SEQUENCE [LARGE SCALE GENOMIC DNA]</scope>
    <source>
        <strain evidence="2 3">NP_1H</strain>
    </source>
</reference>
<dbReference type="InterPro" id="IPR036390">
    <property type="entry name" value="WH_DNA-bd_sf"/>
</dbReference>
<evidence type="ECO:0000313" key="3">
    <source>
        <dbReference type="Proteomes" id="UP000199258"/>
    </source>
</evidence>
<comment type="similarity">
    <text evidence="1">Belongs to the ROK (NagC/XylR) family.</text>
</comment>
<gene>
    <name evidence="2" type="ORF">SAMN04488693_103249</name>
</gene>
<organism evidence="2 3">
    <name type="scientific">Arthrobacter subterraneus</name>
    <dbReference type="NCBI Taxonomy" id="335973"/>
    <lineage>
        <taxon>Bacteria</taxon>
        <taxon>Bacillati</taxon>
        <taxon>Actinomycetota</taxon>
        <taxon>Actinomycetes</taxon>
        <taxon>Micrococcales</taxon>
        <taxon>Micrococcaceae</taxon>
        <taxon>Arthrobacter</taxon>
    </lineage>
</organism>
<protein>
    <submittedName>
        <fullName evidence="2">Sugar kinase of the NBD/HSP70 family, may contain an N-terminal HTH domain</fullName>
    </submittedName>
</protein>
<dbReference type="Proteomes" id="UP000199258">
    <property type="component" value="Unassembled WGS sequence"/>
</dbReference>
<dbReference type="Gene3D" id="3.30.420.40">
    <property type="match status" value="2"/>
</dbReference>
<accession>A0A1G8FYF0</accession>
<name>A0A1G8FYF0_9MICC</name>
<sequence>MLNDTLPPVRYIFTIKSIGLKGTLMNVVASLSPDSPSRLLAREVLIGGPLSRGELSRRLGLSVASLTRLSKPLIEAGILQEGREVLEGGVGRPTRPLEVPGGTHRFVGIKLTGETASGVATDLRCQTLATAQEQLGSESVTDVVDAIAAVVDRLADGQPVDGIGISIGGKVDGDGTVLRAPFLHWRTVPLGDLVQERTGIPVTVENDVVALTVGEQWFGAGRGISNFAVLTVGAGVGYGLVINDRVIAPVDAGLGLVGHYPVDSAGPFCQEGHRGCAGAVLTMAAIRGQFRMATQEDCSYEEILERARKGDKIASLLVGNAGAALGTLIAAVANLTMVNLVVLSGEGVALAEVASEEISASIREHRDPEAAPVQLEREPTDFGQWARGAAAVAIQNSILGPTR</sequence>
<dbReference type="InterPro" id="IPR043129">
    <property type="entry name" value="ATPase_NBD"/>
</dbReference>
<dbReference type="Pfam" id="PF00480">
    <property type="entry name" value="ROK"/>
    <property type="match status" value="1"/>
</dbReference>
<evidence type="ECO:0000313" key="2">
    <source>
        <dbReference type="EMBL" id="SDH87125.1"/>
    </source>
</evidence>
<dbReference type="SUPFAM" id="SSF46785">
    <property type="entry name" value="Winged helix' DNA-binding domain"/>
    <property type="match status" value="1"/>
</dbReference>
<proteinExistence type="inferred from homology"/>